<proteinExistence type="predicted"/>
<dbReference type="Proteomes" id="UP001177021">
    <property type="component" value="Unassembled WGS sequence"/>
</dbReference>
<evidence type="ECO:0000313" key="2">
    <source>
        <dbReference type="Proteomes" id="UP001177021"/>
    </source>
</evidence>
<dbReference type="EMBL" id="CASHSV030000311">
    <property type="protein sequence ID" value="CAJ2657978.1"/>
    <property type="molecule type" value="Genomic_DNA"/>
</dbReference>
<reference evidence="1" key="1">
    <citation type="submission" date="2023-10" db="EMBL/GenBank/DDBJ databases">
        <authorList>
            <person name="Rodriguez Cubillos JULIANA M."/>
            <person name="De Vega J."/>
        </authorList>
    </citation>
    <scope>NUCLEOTIDE SEQUENCE</scope>
</reference>
<keyword evidence="2" id="KW-1185">Reference proteome</keyword>
<gene>
    <name evidence="1" type="ORF">MILVUS5_LOCUS24441</name>
</gene>
<evidence type="ECO:0000313" key="1">
    <source>
        <dbReference type="EMBL" id="CAJ2657978.1"/>
    </source>
</evidence>
<protein>
    <submittedName>
        <fullName evidence="1">Uncharacterized protein</fullName>
    </submittedName>
</protein>
<name>A0ACB0KQ41_TRIPR</name>
<organism evidence="1 2">
    <name type="scientific">Trifolium pratense</name>
    <name type="common">Red clover</name>
    <dbReference type="NCBI Taxonomy" id="57577"/>
    <lineage>
        <taxon>Eukaryota</taxon>
        <taxon>Viridiplantae</taxon>
        <taxon>Streptophyta</taxon>
        <taxon>Embryophyta</taxon>
        <taxon>Tracheophyta</taxon>
        <taxon>Spermatophyta</taxon>
        <taxon>Magnoliopsida</taxon>
        <taxon>eudicotyledons</taxon>
        <taxon>Gunneridae</taxon>
        <taxon>Pentapetalae</taxon>
        <taxon>rosids</taxon>
        <taxon>fabids</taxon>
        <taxon>Fabales</taxon>
        <taxon>Fabaceae</taxon>
        <taxon>Papilionoideae</taxon>
        <taxon>50 kb inversion clade</taxon>
        <taxon>NPAAA clade</taxon>
        <taxon>Hologalegina</taxon>
        <taxon>IRL clade</taxon>
        <taxon>Trifolieae</taxon>
        <taxon>Trifolium</taxon>
    </lineage>
</organism>
<comment type="caution">
    <text evidence="1">The sequence shown here is derived from an EMBL/GenBank/DDBJ whole genome shotgun (WGS) entry which is preliminary data.</text>
</comment>
<accession>A0ACB0KQ41</accession>
<sequence length="156" mass="16896">MSSLRFITGIIITVILAGASTGRDLRPSDHGLSFQSPPPANSPTEMRSFFNSNNNSSNSSSSSDNSPWGVTDSIPPAIQRTTGNGGGRLGKALVWGSLVCGITGGVLLVVSIFIYLFNKKRRRNSEQNDSFRFDDDNNFNLNNSNNVAKKQELVQN</sequence>